<dbReference type="Proteomes" id="UP000070444">
    <property type="component" value="Unassembled WGS sequence"/>
</dbReference>
<reference evidence="3 4" key="1">
    <citation type="journal article" date="2015" name="Genome Biol. Evol.">
        <title>Phylogenomic analyses indicate that early fungi evolved digesting cell walls of algal ancestors of land plants.</title>
        <authorList>
            <person name="Chang Y."/>
            <person name="Wang S."/>
            <person name="Sekimoto S."/>
            <person name="Aerts A.L."/>
            <person name="Choi C."/>
            <person name="Clum A."/>
            <person name="LaButti K.M."/>
            <person name="Lindquist E.A."/>
            <person name="Yee Ngan C."/>
            <person name="Ohm R.A."/>
            <person name="Salamov A.A."/>
            <person name="Grigoriev I.V."/>
            <person name="Spatafora J.W."/>
            <person name="Berbee M.L."/>
        </authorList>
    </citation>
    <scope>NUCLEOTIDE SEQUENCE [LARGE SCALE GENOMIC DNA]</scope>
    <source>
        <strain evidence="3 4">NRRL 28638</strain>
    </source>
</reference>
<evidence type="ECO:0000313" key="4">
    <source>
        <dbReference type="Proteomes" id="UP000070444"/>
    </source>
</evidence>
<dbReference type="Gene3D" id="3.40.640.10">
    <property type="entry name" value="Type I PLP-dependent aspartate aminotransferase-like (Major domain)"/>
    <property type="match status" value="1"/>
</dbReference>
<dbReference type="STRING" id="796925.A0A137NV59"/>
<feature type="domain" description="Aminotransferase class V" evidence="2">
    <location>
        <begin position="65"/>
        <end position="140"/>
    </location>
</feature>
<protein>
    <recommendedName>
        <fullName evidence="2">Aminotransferase class V domain-containing protein</fullName>
    </recommendedName>
</protein>
<dbReference type="Pfam" id="PF00266">
    <property type="entry name" value="Aminotran_5"/>
    <property type="match status" value="1"/>
</dbReference>
<accession>A0A137NV59</accession>
<dbReference type="InterPro" id="IPR000192">
    <property type="entry name" value="Aminotrans_V_dom"/>
</dbReference>
<dbReference type="InterPro" id="IPR015424">
    <property type="entry name" value="PyrdxlP-dep_Trfase"/>
</dbReference>
<dbReference type="InterPro" id="IPR015421">
    <property type="entry name" value="PyrdxlP-dep_Trfase_major"/>
</dbReference>
<organism evidence="3 4">
    <name type="scientific">Conidiobolus coronatus (strain ATCC 28846 / CBS 209.66 / NRRL 28638)</name>
    <name type="common">Delacroixia coronata</name>
    <dbReference type="NCBI Taxonomy" id="796925"/>
    <lineage>
        <taxon>Eukaryota</taxon>
        <taxon>Fungi</taxon>
        <taxon>Fungi incertae sedis</taxon>
        <taxon>Zoopagomycota</taxon>
        <taxon>Entomophthoromycotina</taxon>
        <taxon>Entomophthoromycetes</taxon>
        <taxon>Entomophthorales</taxon>
        <taxon>Ancylistaceae</taxon>
        <taxon>Conidiobolus</taxon>
    </lineage>
</organism>
<dbReference type="EMBL" id="KQ964719">
    <property type="protein sequence ID" value="KXN66494.1"/>
    <property type="molecule type" value="Genomic_DNA"/>
</dbReference>
<keyword evidence="1" id="KW-0663">Pyridoxal phosphate</keyword>
<evidence type="ECO:0000259" key="2">
    <source>
        <dbReference type="Pfam" id="PF00266"/>
    </source>
</evidence>
<evidence type="ECO:0000256" key="1">
    <source>
        <dbReference type="ARBA" id="ARBA00022898"/>
    </source>
</evidence>
<name>A0A137NV59_CONC2</name>
<dbReference type="SUPFAM" id="SSF53383">
    <property type="entry name" value="PLP-dependent transferases"/>
    <property type="match status" value="1"/>
</dbReference>
<gene>
    <name evidence="3" type="ORF">CONCODRAFT_73651</name>
</gene>
<dbReference type="AlphaFoldDB" id="A0A137NV59"/>
<keyword evidence="4" id="KW-1185">Reference proteome</keyword>
<dbReference type="PANTHER" id="PTHR43092:SF4">
    <property type="entry name" value="AMINOTRANSFERASE CLASS V DOMAIN-CONTAINING PROTEIN"/>
    <property type="match status" value="1"/>
</dbReference>
<dbReference type="PANTHER" id="PTHR43092">
    <property type="entry name" value="L-CYSTEINE DESULFHYDRASE"/>
    <property type="match status" value="1"/>
</dbReference>
<evidence type="ECO:0000313" key="3">
    <source>
        <dbReference type="EMBL" id="KXN66494.1"/>
    </source>
</evidence>
<dbReference type="OrthoDB" id="5978656at2759"/>
<sequence>MVNETELNTSLYRPQDFKIEKGVKMLNCGSYGVIPTSVHASRVAWLEKIDSHSDTWICDKRVELLEESITPLAEYIGAPAKDTVFVSNTTQGFVHILETMGLGPGDLIVYNSSTYGAIQMLVEQLRENKGIELLKLDYNAEDDDSLIKYYKTEFDNLAKLGKLQN</sequence>
<proteinExistence type="predicted"/>